<evidence type="ECO:0000313" key="1">
    <source>
        <dbReference type="EMBL" id="THG94318.1"/>
    </source>
</evidence>
<reference evidence="1 2" key="1">
    <citation type="submission" date="2019-02" db="EMBL/GenBank/DDBJ databases">
        <title>Genome sequencing of the rare red list fungi Phlebia centrifuga.</title>
        <authorList>
            <person name="Buettner E."/>
            <person name="Kellner H."/>
        </authorList>
    </citation>
    <scope>NUCLEOTIDE SEQUENCE [LARGE SCALE GENOMIC DNA]</scope>
    <source>
        <strain evidence="1 2">DSM 108282</strain>
    </source>
</reference>
<accession>A0A4S4K8T4</accession>
<comment type="caution">
    <text evidence="1">The sequence shown here is derived from an EMBL/GenBank/DDBJ whole genome shotgun (WGS) entry which is preliminary data.</text>
</comment>
<proteinExistence type="predicted"/>
<sequence length="138" mass="14995">MASKPVANHFGTCISSSTQMPALPPEVLYDIIARITAEYIDDVVAGPLSMPRQDIPSIMDQQTGNQNDEEGAAVNLEQQVLFGLMPDQLTPDLDEDDPVTNAPNPIIPLLTVSYQYRRTTLKVLSDALGIPMNEEGIA</sequence>
<dbReference type="Proteomes" id="UP000309038">
    <property type="component" value="Unassembled WGS sequence"/>
</dbReference>
<protein>
    <submittedName>
        <fullName evidence="1">Uncharacterized protein</fullName>
    </submittedName>
</protein>
<gene>
    <name evidence="1" type="ORF">EW026_g7134</name>
</gene>
<name>A0A4S4K8T4_9APHY</name>
<dbReference type="EMBL" id="SGPJ01000466">
    <property type="protein sequence ID" value="THG94318.1"/>
    <property type="molecule type" value="Genomic_DNA"/>
</dbReference>
<organism evidence="1 2">
    <name type="scientific">Hermanssonia centrifuga</name>
    <dbReference type="NCBI Taxonomy" id="98765"/>
    <lineage>
        <taxon>Eukaryota</taxon>
        <taxon>Fungi</taxon>
        <taxon>Dikarya</taxon>
        <taxon>Basidiomycota</taxon>
        <taxon>Agaricomycotina</taxon>
        <taxon>Agaricomycetes</taxon>
        <taxon>Polyporales</taxon>
        <taxon>Meruliaceae</taxon>
        <taxon>Hermanssonia</taxon>
    </lineage>
</organism>
<dbReference type="AlphaFoldDB" id="A0A4S4K8T4"/>
<keyword evidence="2" id="KW-1185">Reference proteome</keyword>
<evidence type="ECO:0000313" key="2">
    <source>
        <dbReference type="Proteomes" id="UP000309038"/>
    </source>
</evidence>